<keyword evidence="3" id="KW-1185">Reference proteome</keyword>
<dbReference type="RefSeq" id="WP_397024372.1">
    <property type="nucleotide sequence ID" value="NZ_JBITMB010000007.1"/>
</dbReference>
<dbReference type="EMBL" id="JBITMB010000007">
    <property type="protein sequence ID" value="MFI7444155.1"/>
    <property type="molecule type" value="Genomic_DNA"/>
</dbReference>
<feature type="region of interest" description="Disordered" evidence="1">
    <location>
        <begin position="54"/>
        <end position="84"/>
    </location>
</feature>
<name>A0ABW8ABK5_9ACTN</name>
<protein>
    <recommendedName>
        <fullName evidence="4">Secreted protein</fullName>
    </recommendedName>
</protein>
<comment type="caution">
    <text evidence="2">The sequence shown here is derived from an EMBL/GenBank/DDBJ whole genome shotgun (WGS) entry which is preliminary data.</text>
</comment>
<sequence length="84" mass="9024">MLVLLDRNFAARILISAITGTGACRSCAAAPTAPTRRYSAVRAIDSTITLTTAGGRRAGSHYEHRDRRTLPPAGQPPLTQRHRG</sequence>
<organism evidence="2 3">
    <name type="scientific">Nonomuraea indica</name>
    <dbReference type="NCBI Taxonomy" id="1581193"/>
    <lineage>
        <taxon>Bacteria</taxon>
        <taxon>Bacillati</taxon>
        <taxon>Actinomycetota</taxon>
        <taxon>Actinomycetes</taxon>
        <taxon>Streptosporangiales</taxon>
        <taxon>Streptosporangiaceae</taxon>
        <taxon>Nonomuraea</taxon>
    </lineage>
</organism>
<dbReference type="PROSITE" id="PS51257">
    <property type="entry name" value="PROKAR_LIPOPROTEIN"/>
    <property type="match status" value="1"/>
</dbReference>
<proteinExistence type="predicted"/>
<evidence type="ECO:0008006" key="4">
    <source>
        <dbReference type="Google" id="ProtNLM"/>
    </source>
</evidence>
<gene>
    <name evidence="2" type="ORF">ACIBP5_29640</name>
</gene>
<reference evidence="2 3" key="1">
    <citation type="submission" date="2024-10" db="EMBL/GenBank/DDBJ databases">
        <title>The Natural Products Discovery Center: Release of the First 8490 Sequenced Strains for Exploring Actinobacteria Biosynthetic Diversity.</title>
        <authorList>
            <person name="Kalkreuter E."/>
            <person name="Kautsar S.A."/>
            <person name="Yang D."/>
            <person name="Bader C.D."/>
            <person name="Teijaro C.N."/>
            <person name="Fluegel L."/>
            <person name="Davis C.M."/>
            <person name="Simpson J.R."/>
            <person name="Lauterbach L."/>
            <person name="Steele A.D."/>
            <person name="Gui C."/>
            <person name="Meng S."/>
            <person name="Li G."/>
            <person name="Viehrig K."/>
            <person name="Ye F."/>
            <person name="Su P."/>
            <person name="Kiefer A.F."/>
            <person name="Nichols A."/>
            <person name="Cepeda A.J."/>
            <person name="Yan W."/>
            <person name="Fan B."/>
            <person name="Jiang Y."/>
            <person name="Adhikari A."/>
            <person name="Zheng C.-J."/>
            <person name="Schuster L."/>
            <person name="Cowan T.M."/>
            <person name="Smanski M.J."/>
            <person name="Chevrette M.G."/>
            <person name="De Carvalho L.P.S."/>
            <person name="Shen B."/>
        </authorList>
    </citation>
    <scope>NUCLEOTIDE SEQUENCE [LARGE SCALE GENOMIC DNA]</scope>
    <source>
        <strain evidence="2 3">NPDC049503</strain>
    </source>
</reference>
<feature type="compositionally biased region" description="Basic and acidic residues" evidence="1">
    <location>
        <begin position="60"/>
        <end position="69"/>
    </location>
</feature>
<accession>A0ABW8ABK5</accession>
<evidence type="ECO:0000256" key="1">
    <source>
        <dbReference type="SAM" id="MobiDB-lite"/>
    </source>
</evidence>
<evidence type="ECO:0000313" key="3">
    <source>
        <dbReference type="Proteomes" id="UP001612928"/>
    </source>
</evidence>
<evidence type="ECO:0000313" key="2">
    <source>
        <dbReference type="EMBL" id="MFI7444155.1"/>
    </source>
</evidence>
<dbReference type="Proteomes" id="UP001612928">
    <property type="component" value="Unassembled WGS sequence"/>
</dbReference>